<dbReference type="AlphaFoldDB" id="A0A0D3I4I3"/>
<name>A0A0D3I4I3_EMIH1</name>
<keyword evidence="3" id="KW-1185">Reference proteome</keyword>
<reference evidence="2" key="2">
    <citation type="submission" date="2024-10" db="UniProtKB">
        <authorList>
            <consortium name="EnsemblProtists"/>
        </authorList>
    </citation>
    <scope>IDENTIFICATION</scope>
</reference>
<dbReference type="EnsemblProtists" id="EOD06168">
    <property type="protein sequence ID" value="EOD06168"/>
    <property type="gene ID" value="EMIHUDRAFT_438790"/>
</dbReference>
<evidence type="ECO:0000256" key="1">
    <source>
        <dbReference type="SAM" id="MobiDB-lite"/>
    </source>
</evidence>
<dbReference type="HOGENOM" id="CLU_1672563_0_0_1"/>
<dbReference type="KEGG" id="ehx:EMIHUDRAFT_438790"/>
<reference evidence="3" key="1">
    <citation type="journal article" date="2013" name="Nature">
        <title>Pan genome of the phytoplankton Emiliania underpins its global distribution.</title>
        <authorList>
            <person name="Read B.A."/>
            <person name="Kegel J."/>
            <person name="Klute M.J."/>
            <person name="Kuo A."/>
            <person name="Lefebvre S.C."/>
            <person name="Maumus F."/>
            <person name="Mayer C."/>
            <person name="Miller J."/>
            <person name="Monier A."/>
            <person name="Salamov A."/>
            <person name="Young J."/>
            <person name="Aguilar M."/>
            <person name="Claverie J.M."/>
            <person name="Frickenhaus S."/>
            <person name="Gonzalez K."/>
            <person name="Herman E.K."/>
            <person name="Lin Y.C."/>
            <person name="Napier J."/>
            <person name="Ogata H."/>
            <person name="Sarno A.F."/>
            <person name="Shmutz J."/>
            <person name="Schroeder D."/>
            <person name="de Vargas C."/>
            <person name="Verret F."/>
            <person name="von Dassow P."/>
            <person name="Valentin K."/>
            <person name="Van de Peer Y."/>
            <person name="Wheeler G."/>
            <person name="Dacks J.B."/>
            <person name="Delwiche C.F."/>
            <person name="Dyhrman S.T."/>
            <person name="Glockner G."/>
            <person name="John U."/>
            <person name="Richards T."/>
            <person name="Worden A.Z."/>
            <person name="Zhang X."/>
            <person name="Grigoriev I.V."/>
            <person name="Allen A.E."/>
            <person name="Bidle K."/>
            <person name="Borodovsky M."/>
            <person name="Bowler C."/>
            <person name="Brownlee C."/>
            <person name="Cock J.M."/>
            <person name="Elias M."/>
            <person name="Gladyshev V.N."/>
            <person name="Groth M."/>
            <person name="Guda C."/>
            <person name="Hadaegh A."/>
            <person name="Iglesias-Rodriguez M.D."/>
            <person name="Jenkins J."/>
            <person name="Jones B.M."/>
            <person name="Lawson T."/>
            <person name="Leese F."/>
            <person name="Lindquist E."/>
            <person name="Lobanov A."/>
            <person name="Lomsadze A."/>
            <person name="Malik S.B."/>
            <person name="Marsh M.E."/>
            <person name="Mackinder L."/>
            <person name="Mock T."/>
            <person name="Mueller-Roeber B."/>
            <person name="Pagarete A."/>
            <person name="Parker M."/>
            <person name="Probert I."/>
            <person name="Quesneville H."/>
            <person name="Raines C."/>
            <person name="Rensing S.A."/>
            <person name="Riano-Pachon D.M."/>
            <person name="Richier S."/>
            <person name="Rokitta S."/>
            <person name="Shiraiwa Y."/>
            <person name="Soanes D.M."/>
            <person name="van der Giezen M."/>
            <person name="Wahlund T.M."/>
            <person name="Williams B."/>
            <person name="Wilson W."/>
            <person name="Wolfe G."/>
            <person name="Wurch L.L."/>
        </authorList>
    </citation>
    <scope>NUCLEOTIDE SEQUENCE</scope>
</reference>
<sequence>MPSEAALRMHNKATAKAALRRRQPAMHVARAGRVQCCSSGGAEEERAQRRQDDASRRAEMEGTPSSISDEDMRTLREYIGVVTEKEEKLAEMREMLRVWQASIGVQLVSPDDKILPAAWAFVALNALLAVYLAKSLLLDPFARMLTGGSGNSNGWPMV</sequence>
<organism evidence="2 3">
    <name type="scientific">Emiliania huxleyi (strain CCMP1516)</name>
    <dbReference type="NCBI Taxonomy" id="280463"/>
    <lineage>
        <taxon>Eukaryota</taxon>
        <taxon>Haptista</taxon>
        <taxon>Haptophyta</taxon>
        <taxon>Prymnesiophyceae</taxon>
        <taxon>Isochrysidales</taxon>
        <taxon>Noelaerhabdaceae</taxon>
        <taxon>Emiliania</taxon>
    </lineage>
</organism>
<dbReference type="PaxDb" id="2903-EOD06168"/>
<feature type="compositionally biased region" description="Basic and acidic residues" evidence="1">
    <location>
        <begin position="43"/>
        <end position="60"/>
    </location>
</feature>
<evidence type="ECO:0000313" key="2">
    <source>
        <dbReference type="EnsemblProtists" id="EOD06168"/>
    </source>
</evidence>
<accession>A0A0D3I4I3</accession>
<protein>
    <submittedName>
        <fullName evidence="2">Uncharacterized protein</fullName>
    </submittedName>
</protein>
<dbReference type="Proteomes" id="UP000013827">
    <property type="component" value="Unassembled WGS sequence"/>
</dbReference>
<dbReference type="RefSeq" id="XP_005758597.1">
    <property type="nucleotide sequence ID" value="XM_005758540.1"/>
</dbReference>
<feature type="region of interest" description="Disordered" evidence="1">
    <location>
        <begin position="36"/>
        <end position="69"/>
    </location>
</feature>
<dbReference type="GeneID" id="17252273"/>
<proteinExistence type="predicted"/>
<evidence type="ECO:0000313" key="3">
    <source>
        <dbReference type="Proteomes" id="UP000013827"/>
    </source>
</evidence>